<dbReference type="Proteomes" id="UP001175271">
    <property type="component" value="Unassembled WGS sequence"/>
</dbReference>
<feature type="signal peptide" evidence="1">
    <location>
        <begin position="1"/>
        <end position="17"/>
    </location>
</feature>
<evidence type="ECO:0000256" key="1">
    <source>
        <dbReference type="SAM" id="SignalP"/>
    </source>
</evidence>
<evidence type="ECO:0000313" key="2">
    <source>
        <dbReference type="EMBL" id="KAK0399223.1"/>
    </source>
</evidence>
<keyword evidence="1" id="KW-0732">Signal</keyword>
<name>A0AA39H6M2_9BILA</name>
<comment type="caution">
    <text evidence="2">The sequence shown here is derived from an EMBL/GenBank/DDBJ whole genome shotgun (WGS) entry which is preliminary data.</text>
</comment>
<organism evidence="2 3">
    <name type="scientific">Steinernema hermaphroditum</name>
    <dbReference type="NCBI Taxonomy" id="289476"/>
    <lineage>
        <taxon>Eukaryota</taxon>
        <taxon>Metazoa</taxon>
        <taxon>Ecdysozoa</taxon>
        <taxon>Nematoda</taxon>
        <taxon>Chromadorea</taxon>
        <taxon>Rhabditida</taxon>
        <taxon>Tylenchina</taxon>
        <taxon>Panagrolaimomorpha</taxon>
        <taxon>Strongyloidoidea</taxon>
        <taxon>Steinernematidae</taxon>
        <taxon>Steinernema</taxon>
    </lineage>
</organism>
<feature type="chain" id="PRO_5041239990" description="Saposin B-type domain-containing protein" evidence="1">
    <location>
        <begin position="18"/>
        <end position="207"/>
    </location>
</feature>
<gene>
    <name evidence="2" type="ORF">QR680_002946</name>
</gene>
<dbReference type="EMBL" id="JAUCMV010000005">
    <property type="protein sequence ID" value="KAK0399223.1"/>
    <property type="molecule type" value="Genomic_DNA"/>
</dbReference>
<reference evidence="2" key="1">
    <citation type="submission" date="2023-06" db="EMBL/GenBank/DDBJ databases">
        <title>Genomic analysis of the entomopathogenic nematode Steinernema hermaphroditum.</title>
        <authorList>
            <person name="Schwarz E.M."/>
            <person name="Heppert J.K."/>
            <person name="Baniya A."/>
            <person name="Schwartz H.T."/>
            <person name="Tan C.-H."/>
            <person name="Antoshechkin I."/>
            <person name="Sternberg P.W."/>
            <person name="Goodrich-Blair H."/>
            <person name="Dillman A.R."/>
        </authorList>
    </citation>
    <scope>NUCLEOTIDE SEQUENCE</scope>
    <source>
        <strain evidence="2">PS9179</strain>
        <tissue evidence="2">Whole animal</tissue>
    </source>
</reference>
<sequence>MHAVVILLFAAAVPALGFPSAASKSEECAACLFAVHSFKTVSRNASDLLDYCAGLEGCDVGMTHCDIVDNLPGLPSVEMAKFAAQIHKTVNTAKGLCLEDRKAAVLSSGVVQCTLCSLVENMLYFFNDAVFGGKFEQDLQKTLMNVCQDKNIQPFILSFCKTLFYDRAFQSFFQALKDSLGPFYSIVAQQGLGCPPMDQIGSLCFSQ</sequence>
<evidence type="ECO:0008006" key="4">
    <source>
        <dbReference type="Google" id="ProtNLM"/>
    </source>
</evidence>
<accession>A0AA39H6M2</accession>
<evidence type="ECO:0000313" key="3">
    <source>
        <dbReference type="Proteomes" id="UP001175271"/>
    </source>
</evidence>
<keyword evidence="3" id="KW-1185">Reference proteome</keyword>
<protein>
    <recommendedName>
        <fullName evidence="4">Saposin B-type domain-containing protein</fullName>
    </recommendedName>
</protein>
<dbReference type="AlphaFoldDB" id="A0AA39H6M2"/>
<proteinExistence type="predicted"/>